<dbReference type="GO" id="GO:0016491">
    <property type="term" value="F:oxidoreductase activity"/>
    <property type="evidence" value="ECO:0007669"/>
    <property type="project" value="UniProtKB-KW"/>
</dbReference>
<dbReference type="PANTHER" id="PTHR43818:SF11">
    <property type="entry name" value="BCDNA.GH03377"/>
    <property type="match status" value="1"/>
</dbReference>
<feature type="domain" description="Gfo/Idh/MocA-like oxidoreductase N-terminal" evidence="2">
    <location>
        <begin position="36"/>
        <end position="159"/>
    </location>
</feature>
<dbReference type="SUPFAM" id="SSF55347">
    <property type="entry name" value="Glyceraldehyde-3-phosphate dehydrogenase-like, C-terminal domain"/>
    <property type="match status" value="1"/>
</dbReference>
<dbReference type="EMBL" id="LAZR01005835">
    <property type="protein sequence ID" value="KKM96783.1"/>
    <property type="molecule type" value="Genomic_DNA"/>
</dbReference>
<dbReference type="InterPro" id="IPR055170">
    <property type="entry name" value="GFO_IDH_MocA-like_dom"/>
</dbReference>
<dbReference type="InterPro" id="IPR008354">
    <property type="entry name" value="Glc-Fru_OxRdtase_bac"/>
</dbReference>
<dbReference type="AlphaFoldDB" id="A0A0F9LTS9"/>
<evidence type="ECO:0008006" key="5">
    <source>
        <dbReference type="Google" id="ProtNLM"/>
    </source>
</evidence>
<accession>A0A0F9LTS9</accession>
<dbReference type="InterPro" id="IPR000683">
    <property type="entry name" value="Gfo/Idh/MocA-like_OxRdtase_N"/>
</dbReference>
<feature type="domain" description="GFO/IDH/MocA-like oxidoreductase" evidence="3">
    <location>
        <begin position="173"/>
        <end position="270"/>
    </location>
</feature>
<evidence type="ECO:0000259" key="3">
    <source>
        <dbReference type="Pfam" id="PF22725"/>
    </source>
</evidence>
<dbReference type="Pfam" id="PF22725">
    <property type="entry name" value="GFO_IDH_MocA_C3"/>
    <property type="match status" value="1"/>
</dbReference>
<dbReference type="Gene3D" id="3.30.360.10">
    <property type="entry name" value="Dihydrodipicolinate Reductase, domain 2"/>
    <property type="match status" value="1"/>
</dbReference>
<dbReference type="InterPro" id="IPR036291">
    <property type="entry name" value="NAD(P)-bd_dom_sf"/>
</dbReference>
<sequence length="362" mass="39870">MQKRRTFIKKTGILLGGISILPQFAFKSNFQKKKLGVALVGLGGYSSSQLAPALQLTEYCELRGIVTGSPEKIPVWQQKYGIPDKNVYNYQNMDDIANNPDIDVIYIVVPTGLHSKYAIKAANTGKHVWCEKPMAKTAEECQAIMDACAKNKVKLSIGYRMQHEPNTQKIIDWSTSKPFGAMNTVRADIGFNTPNPQDTWRMDAELGGGLIYDVGVYAINGIRYTTGSEPLSVTGRIENTRPEVFKEVAETTIFNFEFPDGIKASGKTTAAESINILRADCENGWYQLTPFQAYNGVQGKASDGTLLDTYIKNQQARQMDDDALAIIEDTSVMVPGEEGMKDIVIVQAINDSAKTGKTIKLS</sequence>
<proteinExistence type="predicted"/>
<reference evidence="4" key="1">
    <citation type="journal article" date="2015" name="Nature">
        <title>Complex archaea that bridge the gap between prokaryotes and eukaryotes.</title>
        <authorList>
            <person name="Spang A."/>
            <person name="Saw J.H."/>
            <person name="Jorgensen S.L."/>
            <person name="Zaremba-Niedzwiedzka K."/>
            <person name="Martijn J."/>
            <person name="Lind A.E."/>
            <person name="van Eijk R."/>
            <person name="Schleper C."/>
            <person name="Guy L."/>
            <person name="Ettema T.J."/>
        </authorList>
    </citation>
    <scope>NUCLEOTIDE SEQUENCE</scope>
</reference>
<evidence type="ECO:0000256" key="1">
    <source>
        <dbReference type="ARBA" id="ARBA00023002"/>
    </source>
</evidence>
<dbReference type="SUPFAM" id="SSF51735">
    <property type="entry name" value="NAD(P)-binding Rossmann-fold domains"/>
    <property type="match status" value="1"/>
</dbReference>
<organism evidence="4">
    <name type="scientific">marine sediment metagenome</name>
    <dbReference type="NCBI Taxonomy" id="412755"/>
    <lineage>
        <taxon>unclassified sequences</taxon>
        <taxon>metagenomes</taxon>
        <taxon>ecological metagenomes</taxon>
    </lineage>
</organism>
<dbReference type="PANTHER" id="PTHR43818">
    <property type="entry name" value="BCDNA.GH03377"/>
    <property type="match status" value="1"/>
</dbReference>
<gene>
    <name evidence="4" type="ORF">LCGC14_1174640</name>
</gene>
<dbReference type="InterPro" id="IPR050463">
    <property type="entry name" value="Gfo/Idh/MocA_oxidrdct_glycsds"/>
</dbReference>
<name>A0A0F9LTS9_9ZZZZ</name>
<dbReference type="PRINTS" id="PR01775">
    <property type="entry name" value="GLFROXRDTASE"/>
</dbReference>
<dbReference type="GO" id="GO:0000166">
    <property type="term" value="F:nucleotide binding"/>
    <property type="evidence" value="ECO:0007669"/>
    <property type="project" value="InterPro"/>
</dbReference>
<evidence type="ECO:0000259" key="2">
    <source>
        <dbReference type="Pfam" id="PF01408"/>
    </source>
</evidence>
<keyword evidence="1" id="KW-0560">Oxidoreductase</keyword>
<dbReference type="Pfam" id="PF01408">
    <property type="entry name" value="GFO_IDH_MocA"/>
    <property type="match status" value="1"/>
</dbReference>
<evidence type="ECO:0000313" key="4">
    <source>
        <dbReference type="EMBL" id="KKM96783.1"/>
    </source>
</evidence>
<protein>
    <recommendedName>
        <fullName evidence="5">Gfo/Idh/MocA-like oxidoreductase N-terminal domain-containing protein</fullName>
    </recommendedName>
</protein>
<dbReference type="Gene3D" id="3.40.50.720">
    <property type="entry name" value="NAD(P)-binding Rossmann-like Domain"/>
    <property type="match status" value="1"/>
</dbReference>
<comment type="caution">
    <text evidence="4">The sequence shown here is derived from an EMBL/GenBank/DDBJ whole genome shotgun (WGS) entry which is preliminary data.</text>
</comment>